<protein>
    <submittedName>
        <fullName evidence="7">APC family permease</fullName>
    </submittedName>
</protein>
<dbReference type="AlphaFoldDB" id="A0A9X2W0G5"/>
<dbReference type="Proteomes" id="UP001142648">
    <property type="component" value="Unassembled WGS sequence"/>
</dbReference>
<name>A0A9X2W0G5_9SPHN</name>
<feature type="transmembrane region" description="Helical" evidence="6">
    <location>
        <begin position="379"/>
        <end position="401"/>
    </location>
</feature>
<sequence length="404" mass="41158">MSQEEAGHGSESGREQVLGVGGAWAMAVGGMIGGGIFSTLGVVISVAGEWAWLSFLMGGVIALATGHSYSGLTRQIGKAGGSYAYLRALGRDRLARVVVWVLVLGYTLTVAVYAVTFGAYAAYALSAPAWIRDGAALAAIALLAGVNLAGAAKANTLEKVAVWGKLAILLGLAGIGLAHWAPDRLVLEANQPVGFAGALVGMGVVFMAYEGFQLLSYDYADMKDAKRTIARAMPAAIVTTAVTYIVVAIGAAMLAGASQIVAHKEVALAIAGREALGTFGFLAVSLAATFSAASAINATIFATARLALQAAEEGEMPAAFARRDSEGAPWAGTVLISAVAMGLTLIGGIEALVEGASFVFLGVFALVNWIAIERRIPHHWAAMVGLAGSGGGAVMLVLHLAGQV</sequence>
<dbReference type="PANTHER" id="PTHR42770:SF11">
    <property type="entry name" value="INNER MEMBRANE TRANSPORT PROTEIN YBAT"/>
    <property type="match status" value="1"/>
</dbReference>
<feature type="transmembrane region" description="Helical" evidence="6">
    <location>
        <begin position="193"/>
        <end position="212"/>
    </location>
</feature>
<evidence type="ECO:0000313" key="8">
    <source>
        <dbReference type="Proteomes" id="UP001142648"/>
    </source>
</evidence>
<proteinExistence type="predicted"/>
<comment type="subcellular location">
    <subcellularLocation>
        <location evidence="1">Cell membrane</location>
        <topology evidence="1">Multi-pass membrane protein</topology>
    </subcellularLocation>
</comment>
<dbReference type="RefSeq" id="WP_259961715.1">
    <property type="nucleotide sequence ID" value="NZ_JAOAMV010000003.1"/>
</dbReference>
<feature type="transmembrane region" description="Helical" evidence="6">
    <location>
        <begin position="275"/>
        <end position="308"/>
    </location>
</feature>
<evidence type="ECO:0000256" key="1">
    <source>
        <dbReference type="ARBA" id="ARBA00004651"/>
    </source>
</evidence>
<comment type="caution">
    <text evidence="7">The sequence shown here is derived from an EMBL/GenBank/DDBJ whole genome shotgun (WGS) entry which is preliminary data.</text>
</comment>
<evidence type="ECO:0000256" key="5">
    <source>
        <dbReference type="ARBA" id="ARBA00023136"/>
    </source>
</evidence>
<feature type="transmembrane region" description="Helical" evidence="6">
    <location>
        <begin position="97"/>
        <end position="123"/>
    </location>
</feature>
<gene>
    <name evidence="7" type="ORF">N0B51_07610</name>
</gene>
<feature type="transmembrane region" description="Helical" evidence="6">
    <location>
        <begin position="50"/>
        <end position="69"/>
    </location>
</feature>
<feature type="transmembrane region" description="Helical" evidence="6">
    <location>
        <begin position="21"/>
        <end position="44"/>
    </location>
</feature>
<evidence type="ECO:0000256" key="2">
    <source>
        <dbReference type="ARBA" id="ARBA00022475"/>
    </source>
</evidence>
<evidence type="ECO:0000313" key="7">
    <source>
        <dbReference type="EMBL" id="MCT2558845.1"/>
    </source>
</evidence>
<dbReference type="InterPro" id="IPR050367">
    <property type="entry name" value="APC_superfamily"/>
</dbReference>
<keyword evidence="5 6" id="KW-0472">Membrane</keyword>
<dbReference type="Pfam" id="PF13520">
    <property type="entry name" value="AA_permease_2"/>
    <property type="match status" value="1"/>
</dbReference>
<feature type="transmembrane region" description="Helical" evidence="6">
    <location>
        <begin position="162"/>
        <end position="181"/>
    </location>
</feature>
<keyword evidence="2" id="KW-1003">Cell membrane</keyword>
<evidence type="ECO:0000256" key="6">
    <source>
        <dbReference type="SAM" id="Phobius"/>
    </source>
</evidence>
<feature type="transmembrane region" description="Helical" evidence="6">
    <location>
        <begin position="233"/>
        <end position="255"/>
    </location>
</feature>
<keyword evidence="3 6" id="KW-0812">Transmembrane</keyword>
<dbReference type="GO" id="GO:0005886">
    <property type="term" value="C:plasma membrane"/>
    <property type="evidence" value="ECO:0007669"/>
    <property type="project" value="UniProtKB-SubCell"/>
</dbReference>
<dbReference type="InterPro" id="IPR002293">
    <property type="entry name" value="AA/rel_permease1"/>
</dbReference>
<organism evidence="7 8">
    <name type="scientific">Tsuneonella litorea</name>
    <dbReference type="NCBI Taxonomy" id="2976475"/>
    <lineage>
        <taxon>Bacteria</taxon>
        <taxon>Pseudomonadati</taxon>
        <taxon>Pseudomonadota</taxon>
        <taxon>Alphaproteobacteria</taxon>
        <taxon>Sphingomonadales</taxon>
        <taxon>Erythrobacteraceae</taxon>
        <taxon>Tsuneonella</taxon>
    </lineage>
</organism>
<feature type="transmembrane region" description="Helical" evidence="6">
    <location>
        <begin position="328"/>
        <end position="349"/>
    </location>
</feature>
<dbReference type="Gene3D" id="1.20.1740.10">
    <property type="entry name" value="Amino acid/polyamine transporter I"/>
    <property type="match status" value="1"/>
</dbReference>
<dbReference type="EMBL" id="JAOAMV010000003">
    <property type="protein sequence ID" value="MCT2558845.1"/>
    <property type="molecule type" value="Genomic_DNA"/>
</dbReference>
<feature type="transmembrane region" description="Helical" evidence="6">
    <location>
        <begin position="355"/>
        <end position="372"/>
    </location>
</feature>
<dbReference type="PIRSF" id="PIRSF006060">
    <property type="entry name" value="AA_transporter"/>
    <property type="match status" value="1"/>
</dbReference>
<feature type="transmembrane region" description="Helical" evidence="6">
    <location>
        <begin position="129"/>
        <end position="150"/>
    </location>
</feature>
<dbReference type="PANTHER" id="PTHR42770">
    <property type="entry name" value="AMINO ACID TRANSPORTER-RELATED"/>
    <property type="match status" value="1"/>
</dbReference>
<reference evidence="7" key="1">
    <citation type="submission" date="2022-09" db="EMBL/GenBank/DDBJ databases">
        <title>The genome sequence of Tsuneonella sp. YG55.</title>
        <authorList>
            <person name="Liu Y."/>
        </authorList>
    </citation>
    <scope>NUCLEOTIDE SEQUENCE</scope>
    <source>
        <strain evidence="7">YG55</strain>
    </source>
</reference>
<accession>A0A9X2W0G5</accession>
<dbReference type="GO" id="GO:0022857">
    <property type="term" value="F:transmembrane transporter activity"/>
    <property type="evidence" value="ECO:0007669"/>
    <property type="project" value="InterPro"/>
</dbReference>
<evidence type="ECO:0000256" key="4">
    <source>
        <dbReference type="ARBA" id="ARBA00022989"/>
    </source>
</evidence>
<evidence type="ECO:0000256" key="3">
    <source>
        <dbReference type="ARBA" id="ARBA00022692"/>
    </source>
</evidence>
<keyword evidence="8" id="KW-1185">Reference proteome</keyword>
<keyword evidence="4 6" id="KW-1133">Transmembrane helix</keyword>